<evidence type="ECO:0000313" key="2">
    <source>
        <dbReference type="Proteomes" id="UP000236732"/>
    </source>
</evidence>
<keyword evidence="2" id="KW-1185">Reference proteome</keyword>
<proteinExistence type="predicted"/>
<organism evidence="1 2">
    <name type="scientific">Nonomuraea solani</name>
    <dbReference type="NCBI Taxonomy" id="1144553"/>
    <lineage>
        <taxon>Bacteria</taxon>
        <taxon>Bacillati</taxon>
        <taxon>Actinomycetota</taxon>
        <taxon>Actinomycetes</taxon>
        <taxon>Streptosporangiales</taxon>
        <taxon>Streptosporangiaceae</taxon>
        <taxon>Nonomuraea</taxon>
    </lineage>
</organism>
<dbReference type="AlphaFoldDB" id="A0A1H6F079"/>
<sequence length="178" mass="19778">MPFSEGWRDHYDRMLRSRRRLAEAAGPSSIGSDEARDHLYHFFQDSYHLKDWLVNDPSLGFTPAAKQALERHITATRALANCADLCNGTKHLVLNNPRVPGTPANLASQSVSVTLGAFETVSEFGPSVKELATPPADATTAEHLWLVEFDGHYYDAANLADEVVAEWQNLLRVQGLIY</sequence>
<gene>
    <name evidence="1" type="ORF">SAMN05444920_1262</name>
</gene>
<accession>A0A1H6F079</accession>
<name>A0A1H6F079_9ACTN</name>
<reference evidence="1 2" key="1">
    <citation type="submission" date="2016-10" db="EMBL/GenBank/DDBJ databases">
        <authorList>
            <person name="de Groot N.N."/>
        </authorList>
    </citation>
    <scope>NUCLEOTIDE SEQUENCE [LARGE SCALE GENOMIC DNA]</scope>
    <source>
        <strain evidence="1 2">CGMCC 4.7037</strain>
    </source>
</reference>
<dbReference type="EMBL" id="FNVT01000026">
    <property type="protein sequence ID" value="SEH02344.1"/>
    <property type="molecule type" value="Genomic_DNA"/>
</dbReference>
<protein>
    <submittedName>
        <fullName evidence="1">Uncharacterized protein</fullName>
    </submittedName>
</protein>
<dbReference type="Proteomes" id="UP000236732">
    <property type="component" value="Unassembled WGS sequence"/>
</dbReference>
<evidence type="ECO:0000313" key="1">
    <source>
        <dbReference type="EMBL" id="SEH02344.1"/>
    </source>
</evidence>